<keyword evidence="1" id="KW-0472">Membrane</keyword>
<dbReference type="EMBL" id="PGFG01000001">
    <property type="protein sequence ID" value="PJJ75161.1"/>
    <property type="molecule type" value="Genomic_DNA"/>
</dbReference>
<gene>
    <name evidence="2" type="ORF">BXY57_0730</name>
</gene>
<evidence type="ECO:0000256" key="1">
    <source>
        <dbReference type="SAM" id="Phobius"/>
    </source>
</evidence>
<keyword evidence="1" id="KW-1133">Transmembrane helix</keyword>
<comment type="caution">
    <text evidence="2">The sequence shown here is derived from an EMBL/GenBank/DDBJ whole genome shotgun (WGS) entry which is preliminary data.</text>
</comment>
<keyword evidence="3" id="KW-1185">Reference proteome</keyword>
<keyword evidence="1" id="KW-0812">Transmembrane</keyword>
<organism evidence="2 3">
    <name type="scientific">Thermoflavifilum aggregans</name>
    <dbReference type="NCBI Taxonomy" id="454188"/>
    <lineage>
        <taxon>Bacteria</taxon>
        <taxon>Pseudomonadati</taxon>
        <taxon>Bacteroidota</taxon>
        <taxon>Chitinophagia</taxon>
        <taxon>Chitinophagales</taxon>
        <taxon>Chitinophagaceae</taxon>
        <taxon>Thermoflavifilum</taxon>
    </lineage>
</organism>
<feature type="transmembrane region" description="Helical" evidence="1">
    <location>
        <begin position="32"/>
        <end position="50"/>
    </location>
</feature>
<sequence length="64" mass="7424">MVSGLIGACYVCVGLVLFFHEQLHLQFSLDKTFTYVFGAIVLIYGTYRIIKSWKSYFSFSDQDR</sequence>
<proteinExistence type="predicted"/>
<name>A0A2M9CTH0_9BACT</name>
<accession>A0A2M9CTH0</accession>
<protein>
    <submittedName>
        <fullName evidence="2">Uncharacterized protein</fullName>
    </submittedName>
</protein>
<dbReference type="AlphaFoldDB" id="A0A2M9CTH0"/>
<evidence type="ECO:0000313" key="3">
    <source>
        <dbReference type="Proteomes" id="UP000230000"/>
    </source>
</evidence>
<reference evidence="2 3" key="1">
    <citation type="submission" date="2017-11" db="EMBL/GenBank/DDBJ databases">
        <title>Genomic Encyclopedia of Archaeal and Bacterial Type Strains, Phase II (KMG-II): From Individual Species to Whole Genera.</title>
        <authorList>
            <person name="Goeker M."/>
        </authorList>
    </citation>
    <scope>NUCLEOTIDE SEQUENCE [LARGE SCALE GENOMIC DNA]</scope>
    <source>
        <strain evidence="2 3">DSM 27268</strain>
    </source>
</reference>
<evidence type="ECO:0000313" key="2">
    <source>
        <dbReference type="EMBL" id="PJJ75161.1"/>
    </source>
</evidence>
<dbReference type="Proteomes" id="UP000230000">
    <property type="component" value="Unassembled WGS sequence"/>
</dbReference>